<gene>
    <name evidence="1" type="primary">ILS1_1</name>
    <name evidence="1" type="ORF">IWQ57_003668</name>
</gene>
<keyword evidence="1" id="KW-0436">Ligase</keyword>
<evidence type="ECO:0000313" key="2">
    <source>
        <dbReference type="Proteomes" id="UP001140234"/>
    </source>
</evidence>
<protein>
    <submittedName>
        <fullName evidence="1">Isoleucine--tRNA ligase</fullName>
        <ecNumber evidence="1">6.1.1.5</ecNumber>
    </submittedName>
</protein>
<name>A0ACC1JVI6_9FUNG</name>
<dbReference type="EC" id="6.1.1.5" evidence="1"/>
<dbReference type="Proteomes" id="UP001140234">
    <property type="component" value="Unassembled WGS sequence"/>
</dbReference>
<sequence length="344" mass="39323">LTNWYVRFNRRRLKGEESDEDTTHSLNTLFEVLLTLCRLMAPFTPFLTETMYQSLKAHIPAGFFEGDARSVHFVPFPEVREEYFDADIERAMTRMQAVIELGRAIRERNNISLKMPLLELVVIHPSAEYLDDVRGLSKYITEELSLRSLELSSDEAKYGIKYRAEADFKRLGAKLRSDMPRVKKALPDVPSADVKAALASGRLVVDGIALGADDINVVRFFDALSLEDKARRFEEDTDKEVVVLLDVEKRDDLIREYNAREVSNRVQRLRKKAGLSPVDDVQYYFQIVHDPEGALASVFDAQEEHLARLVKQPIRPMSARPAGAFVEEEQEVNDAKFVLAFVRL</sequence>
<evidence type="ECO:0000313" key="1">
    <source>
        <dbReference type="EMBL" id="KAJ2768127.1"/>
    </source>
</evidence>
<feature type="non-terminal residue" evidence="1">
    <location>
        <position position="1"/>
    </location>
</feature>
<comment type="caution">
    <text evidence="1">The sequence shown here is derived from an EMBL/GenBank/DDBJ whole genome shotgun (WGS) entry which is preliminary data.</text>
</comment>
<keyword evidence="2" id="KW-1185">Reference proteome</keyword>
<accession>A0ACC1JVI6</accession>
<organism evidence="1 2">
    <name type="scientific">Coemansia nantahalensis</name>
    <dbReference type="NCBI Taxonomy" id="2789366"/>
    <lineage>
        <taxon>Eukaryota</taxon>
        <taxon>Fungi</taxon>
        <taxon>Fungi incertae sedis</taxon>
        <taxon>Zoopagomycota</taxon>
        <taxon>Kickxellomycotina</taxon>
        <taxon>Kickxellomycetes</taxon>
        <taxon>Kickxellales</taxon>
        <taxon>Kickxellaceae</taxon>
        <taxon>Coemansia</taxon>
    </lineage>
</organism>
<reference evidence="1" key="1">
    <citation type="submission" date="2022-07" db="EMBL/GenBank/DDBJ databases">
        <title>Phylogenomic reconstructions and comparative analyses of Kickxellomycotina fungi.</title>
        <authorList>
            <person name="Reynolds N.K."/>
            <person name="Stajich J.E."/>
            <person name="Barry K."/>
            <person name="Grigoriev I.V."/>
            <person name="Crous P."/>
            <person name="Smith M.E."/>
        </authorList>
    </citation>
    <scope>NUCLEOTIDE SEQUENCE</scope>
    <source>
        <strain evidence="1">CBS 109366</strain>
    </source>
</reference>
<dbReference type="EMBL" id="JANBUJ010001252">
    <property type="protein sequence ID" value="KAJ2768127.1"/>
    <property type="molecule type" value="Genomic_DNA"/>
</dbReference>
<proteinExistence type="predicted"/>